<dbReference type="GO" id="GO:0005262">
    <property type="term" value="F:calcium channel activity"/>
    <property type="evidence" value="ECO:0007669"/>
    <property type="project" value="TreeGrafter"/>
</dbReference>
<keyword evidence="27" id="KW-1185">Reference proteome</keyword>
<feature type="transmembrane region" description="Helical" evidence="25">
    <location>
        <begin position="999"/>
        <end position="1018"/>
    </location>
</feature>
<feature type="region of interest" description="Disordered" evidence="24">
    <location>
        <begin position="276"/>
        <end position="301"/>
    </location>
</feature>
<dbReference type="GO" id="GO:0008273">
    <property type="term" value="F:calcium, potassium:sodium antiporter activity"/>
    <property type="evidence" value="ECO:0007669"/>
    <property type="project" value="InterPro"/>
</dbReference>
<dbReference type="CTD" id="9187"/>
<feature type="domain" description="Sodium/calcium exchanger membrane region" evidence="26">
    <location>
        <begin position="868"/>
        <end position="1016"/>
    </location>
</feature>
<evidence type="ECO:0000256" key="19">
    <source>
        <dbReference type="ARBA" id="ARBA00040585"/>
    </source>
</evidence>
<keyword evidence="6" id="KW-0597">Phosphoprotein</keyword>
<name>A0A7E6CGC5_9CHIR</name>
<feature type="compositionally biased region" description="Acidic residues" evidence="24">
    <location>
        <begin position="798"/>
        <end position="827"/>
    </location>
</feature>
<feature type="compositionally biased region" description="Polar residues" evidence="24">
    <location>
        <begin position="142"/>
        <end position="170"/>
    </location>
</feature>
<feature type="compositionally biased region" description="Polar residues" evidence="24">
    <location>
        <begin position="107"/>
        <end position="133"/>
    </location>
</feature>
<gene>
    <name evidence="28" type="primary">SLC24A1</name>
</gene>
<dbReference type="Proteomes" id="UP000504628">
    <property type="component" value="Chromosome 1"/>
</dbReference>
<evidence type="ECO:0000256" key="10">
    <source>
        <dbReference type="ARBA" id="ARBA00022737"/>
    </source>
</evidence>
<evidence type="ECO:0000256" key="21">
    <source>
        <dbReference type="ARBA" id="ARBA00042297"/>
    </source>
</evidence>
<keyword evidence="7" id="KW-0109">Calcium transport</keyword>
<feature type="transmembrane region" description="Helical" evidence="25">
    <location>
        <begin position="454"/>
        <end position="473"/>
    </location>
</feature>
<keyword evidence="8" id="KW-0716">Sensory transduction</keyword>
<protein>
    <recommendedName>
        <fullName evidence="19">Sodium/potassium/calcium exchanger 1</fullName>
    </recommendedName>
    <alternativeName>
        <fullName evidence="20">Na(+)/K(+)/Ca(2+)-exchange protein 1</fullName>
    </alternativeName>
    <alternativeName>
        <fullName evidence="21">Retinal rod Na-Ca+K exchanger</fullName>
    </alternativeName>
    <alternativeName>
        <fullName evidence="22">Solute carrier family 24 member 1</fullName>
    </alternativeName>
</protein>
<keyword evidence="12" id="KW-0769">Symport</keyword>
<evidence type="ECO:0000256" key="4">
    <source>
        <dbReference type="ARBA" id="ARBA00022449"/>
    </source>
</evidence>
<feature type="compositionally biased region" description="Polar residues" evidence="24">
    <location>
        <begin position="276"/>
        <end position="294"/>
    </location>
</feature>
<feature type="region of interest" description="Disordered" evidence="24">
    <location>
        <begin position="68"/>
        <end position="92"/>
    </location>
</feature>
<feature type="transmembrane region" description="Helical" evidence="25">
    <location>
        <begin position="524"/>
        <end position="546"/>
    </location>
</feature>
<dbReference type="Pfam" id="PF01699">
    <property type="entry name" value="Na_Ca_ex"/>
    <property type="match status" value="2"/>
</dbReference>
<dbReference type="GO" id="GO:0060291">
    <property type="term" value="P:long-term synaptic potentiation"/>
    <property type="evidence" value="ECO:0007669"/>
    <property type="project" value="TreeGrafter"/>
</dbReference>
<dbReference type="PANTHER" id="PTHR10846:SF36">
    <property type="entry name" value="SODIUM_POTASSIUM_CALCIUM EXCHANGER 1"/>
    <property type="match status" value="1"/>
</dbReference>
<dbReference type="GeneID" id="114491437"/>
<dbReference type="Gene3D" id="1.20.1420.30">
    <property type="entry name" value="NCX, central ion-binding region"/>
    <property type="match status" value="2"/>
</dbReference>
<keyword evidence="4" id="KW-0050">Antiport</keyword>
<evidence type="ECO:0000256" key="13">
    <source>
        <dbReference type="ARBA" id="ARBA00022989"/>
    </source>
</evidence>
<evidence type="ECO:0000256" key="15">
    <source>
        <dbReference type="ARBA" id="ARBA00023136"/>
    </source>
</evidence>
<dbReference type="AlphaFoldDB" id="A0A7E6CGC5"/>
<dbReference type="NCBIfam" id="TIGR00367">
    <property type="entry name" value="calcium/sodium antiporter"/>
    <property type="match status" value="1"/>
</dbReference>
<dbReference type="GO" id="GO:0060292">
    <property type="term" value="P:long-term synaptic depression"/>
    <property type="evidence" value="ECO:0007669"/>
    <property type="project" value="TreeGrafter"/>
</dbReference>
<comment type="similarity">
    <text evidence="2">Belongs to the Ca(2+):cation antiporter (CaCA) (TC 2.A.19) family. SLC24A subfamily.</text>
</comment>
<evidence type="ECO:0000256" key="8">
    <source>
        <dbReference type="ARBA" id="ARBA00022606"/>
    </source>
</evidence>
<evidence type="ECO:0000256" key="3">
    <source>
        <dbReference type="ARBA" id="ARBA00022448"/>
    </source>
</evidence>
<dbReference type="GO" id="GO:0007601">
    <property type="term" value="P:visual perception"/>
    <property type="evidence" value="ECO:0007669"/>
    <property type="project" value="UniProtKB-KW"/>
</dbReference>
<keyword evidence="9 25" id="KW-0812">Transmembrane</keyword>
<feature type="compositionally biased region" description="Basic and acidic residues" evidence="24">
    <location>
        <begin position="723"/>
        <end position="732"/>
    </location>
</feature>
<evidence type="ECO:0000313" key="27">
    <source>
        <dbReference type="Proteomes" id="UP000504628"/>
    </source>
</evidence>
<keyword evidence="15 25" id="KW-0472">Membrane</keyword>
<evidence type="ECO:0000256" key="11">
    <source>
        <dbReference type="ARBA" id="ARBA00022837"/>
    </source>
</evidence>
<comment type="function">
    <text evidence="23">Calcium, potassium:sodium antiporter that transports 1 Ca(2+) and 1 K(+) in exchange for 4 Na(+). Critical component of the visual transduction cascade, controlling the calcium concentration of outer segments during light and darkness. Light causes a rapid lowering of cytosolic free calcium in the outer segment of both retinal rod and cone photoreceptors and the light-induced lowering of calcium is caused by extrusion via this protein which plays a key role in the process of light adaptation.</text>
</comment>
<feature type="region of interest" description="Disordered" evidence="24">
    <location>
        <begin position="655"/>
        <end position="831"/>
    </location>
</feature>
<evidence type="ECO:0000256" key="20">
    <source>
        <dbReference type="ARBA" id="ARBA00042035"/>
    </source>
</evidence>
<feature type="transmembrane region" description="Helical" evidence="25">
    <location>
        <begin position="866"/>
        <end position="890"/>
    </location>
</feature>
<feature type="compositionally biased region" description="Acidic residues" evidence="24">
    <location>
        <begin position="757"/>
        <end position="778"/>
    </location>
</feature>
<dbReference type="PANTHER" id="PTHR10846">
    <property type="entry name" value="SODIUM/POTASSIUM/CALCIUM EXCHANGER"/>
    <property type="match status" value="1"/>
</dbReference>
<feature type="transmembrane region" description="Helical" evidence="25">
    <location>
        <begin position="966"/>
        <end position="987"/>
    </location>
</feature>
<evidence type="ECO:0000313" key="28">
    <source>
        <dbReference type="RefSeq" id="XP_035865259.1"/>
    </source>
</evidence>
<dbReference type="FunFam" id="1.20.1420.30:FF:000002">
    <property type="entry name" value="Sodium/potassium/calcium exchanger 2 isoform 1"/>
    <property type="match status" value="1"/>
</dbReference>
<evidence type="ECO:0000256" key="17">
    <source>
        <dbReference type="ARBA" id="ARBA00023305"/>
    </source>
</evidence>
<evidence type="ECO:0000256" key="25">
    <source>
        <dbReference type="SAM" id="Phobius"/>
    </source>
</evidence>
<feature type="transmembrane region" description="Helical" evidence="25">
    <location>
        <begin position="902"/>
        <end position="924"/>
    </location>
</feature>
<dbReference type="GO" id="GO:0006874">
    <property type="term" value="P:intracellular calcium ion homeostasis"/>
    <property type="evidence" value="ECO:0007669"/>
    <property type="project" value="TreeGrafter"/>
</dbReference>
<feature type="compositionally biased region" description="Basic and acidic residues" evidence="24">
    <location>
        <begin position="682"/>
        <end position="692"/>
    </location>
</feature>
<evidence type="ECO:0000256" key="9">
    <source>
        <dbReference type="ARBA" id="ARBA00022692"/>
    </source>
</evidence>
<keyword evidence="3" id="KW-0813">Transport</keyword>
<evidence type="ECO:0000256" key="6">
    <source>
        <dbReference type="ARBA" id="ARBA00022553"/>
    </source>
</evidence>
<keyword evidence="5" id="KW-1003">Cell membrane</keyword>
<dbReference type="InterPro" id="IPR044880">
    <property type="entry name" value="NCX_ion-bd_dom_sf"/>
</dbReference>
<accession>A0A7E6CGC5</accession>
<feature type="transmembrane region" description="Helical" evidence="25">
    <location>
        <begin position="931"/>
        <end position="954"/>
    </location>
</feature>
<evidence type="ECO:0000256" key="12">
    <source>
        <dbReference type="ARBA" id="ARBA00022847"/>
    </source>
</evidence>
<feature type="compositionally biased region" description="Basic and acidic residues" evidence="24">
    <location>
        <begin position="780"/>
        <end position="790"/>
    </location>
</feature>
<evidence type="ECO:0000256" key="14">
    <source>
        <dbReference type="ARBA" id="ARBA00023065"/>
    </source>
</evidence>
<feature type="region of interest" description="Disordered" evidence="24">
    <location>
        <begin position="104"/>
        <end position="196"/>
    </location>
</feature>
<dbReference type="GO" id="GO:0005886">
    <property type="term" value="C:plasma membrane"/>
    <property type="evidence" value="ECO:0007669"/>
    <property type="project" value="UniProtKB-SubCell"/>
</dbReference>
<organism evidence="27 28">
    <name type="scientific">Phyllostomus discolor</name>
    <name type="common">pale spear-nosed bat</name>
    <dbReference type="NCBI Taxonomy" id="89673"/>
    <lineage>
        <taxon>Eukaryota</taxon>
        <taxon>Metazoa</taxon>
        <taxon>Chordata</taxon>
        <taxon>Craniata</taxon>
        <taxon>Vertebrata</taxon>
        <taxon>Euteleostomi</taxon>
        <taxon>Mammalia</taxon>
        <taxon>Eutheria</taxon>
        <taxon>Laurasiatheria</taxon>
        <taxon>Chiroptera</taxon>
        <taxon>Yangochiroptera</taxon>
        <taxon>Phyllostomidae</taxon>
        <taxon>Phyllostominae</taxon>
        <taxon>Phyllostomus</taxon>
    </lineage>
</organism>
<feature type="domain" description="Sodium/calcium exchanger membrane region" evidence="26">
    <location>
        <begin position="459"/>
        <end position="600"/>
    </location>
</feature>
<feature type="region of interest" description="Disordered" evidence="24">
    <location>
        <begin position="235"/>
        <end position="254"/>
    </location>
</feature>
<evidence type="ECO:0000256" key="24">
    <source>
        <dbReference type="SAM" id="MobiDB-lite"/>
    </source>
</evidence>
<dbReference type="InterPro" id="IPR004837">
    <property type="entry name" value="NaCa_Exmemb"/>
</dbReference>
<dbReference type="RefSeq" id="XP_035865259.1">
    <property type="nucleotide sequence ID" value="XM_036009366.1"/>
</dbReference>
<evidence type="ECO:0000256" key="2">
    <source>
        <dbReference type="ARBA" id="ARBA00005364"/>
    </source>
</evidence>
<feature type="transmembrane region" description="Helical" evidence="25">
    <location>
        <begin position="558"/>
        <end position="577"/>
    </location>
</feature>
<feature type="transmembrane region" description="Helical" evidence="25">
    <location>
        <begin position="583"/>
        <end position="602"/>
    </location>
</feature>
<comment type="catalytic activity">
    <reaction evidence="18">
        <text>Ca(2+)(out) + K(+)(out) + 4 Na(+)(in) = Ca(2+)(in) + K(+)(in) + 4 Na(+)(out)</text>
        <dbReference type="Rhea" id="RHEA:69967"/>
        <dbReference type="ChEBI" id="CHEBI:29101"/>
        <dbReference type="ChEBI" id="CHEBI:29103"/>
        <dbReference type="ChEBI" id="CHEBI:29108"/>
    </reaction>
</comment>
<dbReference type="GO" id="GO:0015293">
    <property type="term" value="F:symporter activity"/>
    <property type="evidence" value="ECO:0007669"/>
    <property type="project" value="UniProtKB-KW"/>
</dbReference>
<evidence type="ECO:0000256" key="23">
    <source>
        <dbReference type="ARBA" id="ARBA00045976"/>
    </source>
</evidence>
<dbReference type="InterPro" id="IPR004817">
    <property type="entry name" value="SLC24A1"/>
</dbReference>
<evidence type="ECO:0000259" key="26">
    <source>
        <dbReference type="Pfam" id="PF01699"/>
    </source>
</evidence>
<sequence>MGKLIRMGMQERPLLRPKRLQWSRFLFLLGMLIIGSTYQHLRSPQGLPSLWAAFSSQHPVQLASRDLPNEMVTGSSDPPKASSEMEGEKLTPQATMGKEEVMPDITMENTPGTPRTTANTSPTIPKNNYSPTAAGTERVKGNTPTTPSRVLSQYASTASRSTAKNYTPTTPRGEVKHYHPTQARGKVRKYTPSPHGRVVNTALSTFRTMARNHGVTPRMTVQDSETVATYKALETSPSKGTVEETTPTTLKGVTDNTPTFLINDIETNILTSRSVTEKSTLSTPRRMDNNSLTNPRGLVGKDNLTTSQGPALEPTAAISEGQVTISTTIGSSPAATKASTTAWMVRNLSSRTTAPTMGISLATFWGLAKKPSTAPSTSAAPSAEADPTTQVRHCVVVEPAPAVPTLPAPSLTTGLLAETPSPRPSALPPSQLDHHTKAEYPPDLFSLEERRQGWVVLHIFGMMYVFVALAIVCDEYFVPALGVITDKLQISEDVAGATFMAAGGSAPELFTSLIGVFISHSNVGIGTIVGSAVFNILFVIGTCALFSREILNLTWWPLFRDVSFYILDLMMLILFFLDSLIVWWESLLLLLAYAFYVFTMKWNKKLELWMKEQLSRRPVAKVMALGDFSKPGDGAVAEDELQDNKKLKDGAVAGAEGTGEMAGGDGQSGQQSGDEPQLEAEGEVKAEGKGDNEGEGELQTEGDDGEVRNEETEEQEANAECQGKAKSDEKCAGGEGGGGGGDGEDEVPAESRGNGEGEGELPAEGEGGTEEQEVDAECQGEAKSDEKGADGEGGGEGGDSEDEEDEEDEDEDEDEEDEEEEENEEPLSLEWPETRQKQAIYLFLLPIVFPLWLTVPDVRRLESRKFFVITFLGSIIWIATFSYLMVWWAHQVGETIGISEEIMGLTILAAGTSIPDLITSVIVARKGLGDMAVSSSVGSNIFDITVGLPVPWLLFSLLNGLQPVPVSSNGLFCAIVLLFLMLLFVISSIASCKWRMNKILGFTMFLLYFVFLVISVMLEDRIISCPVSV</sequence>
<keyword evidence="11" id="KW-0106">Calcium</keyword>
<dbReference type="FunFam" id="1.20.1420.30:FF:000004">
    <property type="entry name" value="Sodium/potassium/calcium exchanger 2 isoform 1"/>
    <property type="match status" value="1"/>
</dbReference>
<dbReference type="InterPro" id="IPR004481">
    <property type="entry name" value="K/Na/Ca-exchanger"/>
</dbReference>
<reference evidence="28" key="1">
    <citation type="submission" date="2025-08" db="UniProtKB">
        <authorList>
            <consortium name="RefSeq"/>
        </authorList>
    </citation>
    <scope>IDENTIFICATION</scope>
    <source>
        <tissue evidence="28">Muscle</tissue>
    </source>
</reference>
<evidence type="ECO:0000256" key="7">
    <source>
        <dbReference type="ARBA" id="ARBA00022568"/>
    </source>
</evidence>
<evidence type="ECO:0000256" key="5">
    <source>
        <dbReference type="ARBA" id="ARBA00022475"/>
    </source>
</evidence>
<feature type="compositionally biased region" description="Acidic residues" evidence="24">
    <location>
        <begin position="693"/>
        <end position="704"/>
    </location>
</feature>
<keyword evidence="13 25" id="KW-1133">Transmembrane helix</keyword>
<keyword evidence="17" id="KW-0844">Vision</keyword>
<feature type="compositionally biased region" description="Gly residues" evidence="24">
    <location>
        <begin position="656"/>
        <end position="667"/>
    </location>
</feature>
<keyword evidence="16" id="KW-0325">Glycoprotein</keyword>
<proteinExistence type="inferred from homology"/>
<evidence type="ECO:0000256" key="18">
    <source>
        <dbReference type="ARBA" id="ARBA00033627"/>
    </source>
</evidence>
<evidence type="ECO:0000256" key="1">
    <source>
        <dbReference type="ARBA" id="ARBA00004651"/>
    </source>
</evidence>
<dbReference type="NCBIfam" id="TIGR00927">
    <property type="entry name" value="2A1904"/>
    <property type="match status" value="1"/>
</dbReference>
<keyword evidence="10" id="KW-0677">Repeat</keyword>
<evidence type="ECO:0000256" key="22">
    <source>
        <dbReference type="ARBA" id="ARBA00042684"/>
    </source>
</evidence>
<feature type="transmembrane region" description="Helical" evidence="25">
    <location>
        <begin position="494"/>
        <end position="518"/>
    </location>
</feature>
<comment type="subcellular location">
    <subcellularLocation>
        <location evidence="1">Cell membrane</location>
        <topology evidence="1">Multi-pass membrane protein</topology>
    </subcellularLocation>
</comment>
<feature type="region of interest" description="Disordered" evidence="24">
    <location>
        <begin position="408"/>
        <end position="433"/>
    </location>
</feature>
<keyword evidence="14" id="KW-0406">Ion transport</keyword>
<evidence type="ECO:0000256" key="16">
    <source>
        <dbReference type="ARBA" id="ARBA00023180"/>
    </source>
</evidence>